<dbReference type="RefSeq" id="WP_283768855.1">
    <property type="nucleotide sequence ID" value="NZ_JAQOSO010000109.1"/>
</dbReference>
<dbReference type="EMBL" id="JAQOSO010000109">
    <property type="protein sequence ID" value="MDJ1176579.1"/>
    <property type="molecule type" value="Genomic_DNA"/>
</dbReference>
<evidence type="ECO:0000313" key="2">
    <source>
        <dbReference type="EMBL" id="MDJ1176579.1"/>
    </source>
</evidence>
<evidence type="ECO:0000313" key="3">
    <source>
        <dbReference type="Proteomes" id="UP001235849"/>
    </source>
</evidence>
<keyword evidence="3" id="KW-1185">Reference proteome</keyword>
<evidence type="ECO:0000256" key="1">
    <source>
        <dbReference type="SAM" id="Phobius"/>
    </source>
</evidence>
<feature type="transmembrane region" description="Helical" evidence="1">
    <location>
        <begin position="6"/>
        <end position="27"/>
    </location>
</feature>
<proteinExistence type="predicted"/>
<sequence>MYTGLPLIIVALAAMYLMSVYVLLTFAKRTAGLSRSRSSAR</sequence>
<accession>A0ABT7BBL9</accession>
<keyword evidence="1" id="KW-0812">Transmembrane</keyword>
<keyword evidence="1" id="KW-0472">Membrane</keyword>
<keyword evidence="1" id="KW-1133">Transmembrane helix</keyword>
<dbReference type="Proteomes" id="UP001235849">
    <property type="component" value="Unassembled WGS sequence"/>
</dbReference>
<gene>
    <name evidence="2" type="ORF">PMG25_21055</name>
</gene>
<comment type="caution">
    <text evidence="2">The sequence shown here is derived from an EMBL/GenBank/DDBJ whole genome shotgun (WGS) entry which is preliminary data.</text>
</comment>
<protein>
    <submittedName>
        <fullName evidence="2">Uncharacterized protein</fullName>
    </submittedName>
</protein>
<name>A0ABT7BBL9_9CYAN</name>
<reference evidence="2 3" key="1">
    <citation type="submission" date="2023-01" db="EMBL/GenBank/DDBJ databases">
        <title>Novel diversity within Roseofilum (Cyanobacteria; Desertifilaceae) from marine benthic mats with descriptions of four novel species.</title>
        <authorList>
            <person name="Wang Y."/>
            <person name="Berthold D.E."/>
            <person name="Hu J."/>
            <person name="Lefler F.W."/>
            <person name="Laughinghouse H.D. IV."/>
        </authorList>
    </citation>
    <scope>NUCLEOTIDE SEQUENCE [LARGE SCALE GENOMIC DNA]</scope>
    <source>
        <strain evidence="2 3">BLCC-M114</strain>
    </source>
</reference>
<organism evidence="2 3">
    <name type="scientific">Roseofilum capinflatum BLCC-M114</name>
    <dbReference type="NCBI Taxonomy" id="3022440"/>
    <lineage>
        <taxon>Bacteria</taxon>
        <taxon>Bacillati</taxon>
        <taxon>Cyanobacteriota</taxon>
        <taxon>Cyanophyceae</taxon>
        <taxon>Desertifilales</taxon>
        <taxon>Desertifilaceae</taxon>
        <taxon>Roseofilum</taxon>
        <taxon>Roseofilum capinflatum</taxon>
    </lineage>
</organism>